<dbReference type="RefSeq" id="WP_096371497.1">
    <property type="nucleotide sequence ID" value="NZ_AP017624.1"/>
</dbReference>
<dbReference type="EMBL" id="AP017624">
    <property type="protein sequence ID" value="BAV42731.1"/>
    <property type="molecule type" value="Genomic_DNA"/>
</dbReference>
<organism evidence="3 4">
    <name type="scientific">Mycobacterium ulcerans subsp. shinshuense</name>
    <dbReference type="NCBI Taxonomy" id="1124626"/>
    <lineage>
        <taxon>Bacteria</taxon>
        <taxon>Bacillati</taxon>
        <taxon>Actinomycetota</taxon>
        <taxon>Actinomycetes</taxon>
        <taxon>Mycobacteriales</taxon>
        <taxon>Mycobacteriaceae</taxon>
        <taxon>Mycobacterium</taxon>
        <taxon>Mycobacterium ulcerans group</taxon>
    </lineage>
</organism>
<dbReference type="InterPro" id="IPR038332">
    <property type="entry name" value="PPE_sf"/>
</dbReference>
<accession>A0A1B4Y6P1</accession>
<feature type="transmembrane region" description="Helical" evidence="1">
    <location>
        <begin position="134"/>
        <end position="156"/>
    </location>
</feature>
<dbReference type="GeneID" id="93439950"/>
<proteinExistence type="predicted"/>
<dbReference type="Proteomes" id="UP000218067">
    <property type="component" value="Chromosome"/>
</dbReference>
<dbReference type="Pfam" id="PF00934">
    <property type="entry name" value="PE"/>
    <property type="match status" value="1"/>
</dbReference>
<sequence length="170" mass="17233">MSFVIAEPELMAAAATDLATIGSTLSAAHLAAAPTAAVLPAAGDEVSVGIAQLFSAHAQDYQTLAGQAAAFHEQFVQNLTASATSYFGIDAALVSLLDGLKTMVRSFGTAVEAQIVRVTGTVLMGLLTSAPESLYPALLGFILLSAVAATLLVAMIEAVTQVLTGQVALI</sequence>
<protein>
    <submittedName>
        <fullName evidence="3">Putative PE family protein</fullName>
    </submittedName>
</protein>
<keyword evidence="1" id="KW-0472">Membrane</keyword>
<keyword evidence="1" id="KW-1133">Transmembrane helix</keyword>
<gene>
    <name evidence="3" type="ORF">SHTP_3752</name>
</gene>
<evidence type="ECO:0000313" key="3">
    <source>
        <dbReference type="EMBL" id="BAV42731.1"/>
    </source>
</evidence>
<dbReference type="Gene3D" id="1.10.287.850">
    <property type="entry name" value="HP0062-like domain"/>
    <property type="match status" value="1"/>
</dbReference>
<name>A0A1B4Y6P1_MYCUL</name>
<evidence type="ECO:0000256" key="1">
    <source>
        <dbReference type="SAM" id="Phobius"/>
    </source>
</evidence>
<dbReference type="InterPro" id="IPR000084">
    <property type="entry name" value="PE-PGRS_N"/>
</dbReference>
<feature type="domain" description="PE" evidence="2">
    <location>
        <begin position="4"/>
        <end position="92"/>
    </location>
</feature>
<keyword evidence="1" id="KW-0812">Transmembrane</keyword>
<evidence type="ECO:0000313" key="4">
    <source>
        <dbReference type="Proteomes" id="UP000218067"/>
    </source>
</evidence>
<dbReference type="AlphaFoldDB" id="A0A1B4Y6P1"/>
<evidence type="ECO:0000259" key="2">
    <source>
        <dbReference type="Pfam" id="PF00934"/>
    </source>
</evidence>
<reference evidence="3 4" key="1">
    <citation type="submission" date="2016-08" db="EMBL/GenBank/DDBJ databases">
        <title>Complete genome sequence of Mycobacterium shinshuense, a subspecies of M. ulcerans.</title>
        <authorList>
            <person name="Yoshida M."/>
            <person name="Ogura Y."/>
            <person name="Hayashi T."/>
            <person name="Hoshino Y."/>
        </authorList>
    </citation>
    <scope>NUCLEOTIDE SEQUENCE [LARGE SCALE GENOMIC DNA]</scope>
    <source>
        <strain evidence="4">ATCC 33728</strain>
    </source>
</reference>
<dbReference type="SUPFAM" id="SSF140459">
    <property type="entry name" value="PE/PPE dimer-like"/>
    <property type="match status" value="1"/>
</dbReference>